<name>A0A0N1H4Q2_9EURO</name>
<dbReference type="Pfam" id="PF04248">
    <property type="entry name" value="NTP_transf_9"/>
    <property type="match status" value="2"/>
</dbReference>
<dbReference type="Gene3D" id="2.170.150.40">
    <property type="entry name" value="Domain of unknown function (DUF427)"/>
    <property type="match status" value="2"/>
</dbReference>
<dbReference type="VEuPathDB" id="FungiDB:AB675_3000"/>
<gene>
    <name evidence="2" type="ORF">AB675_3000</name>
</gene>
<evidence type="ECO:0000259" key="1">
    <source>
        <dbReference type="Pfam" id="PF04248"/>
    </source>
</evidence>
<feature type="domain" description="DUF427" evidence="1">
    <location>
        <begin position="32"/>
        <end position="68"/>
    </location>
</feature>
<sequence>MANKNIPADVKDLALFLAKHGPRKVLPTPRRVRFSFNGAFVADTDCALHVWEHEYYPQFYLPREAFNVKTEGFKVDLQEGEVLKDSQGLVVGRQCSLTVTPDGELPGRAKTLTEIVCFSESLKGPAEALRGYVKVAFAAADQWFEEDTPIFVHPKDPFKRIDTLQSNRPIRISLDGTVLAESTTSVHLLETSLPTRYYIPLSSINAAFLRPSDTRSLCPYKGEAQYHDIVLPGGKVFKDLVWYYTRPTSESVGVVNLRCFYNEKVDIEITDAKGLWKRLERPVTHFA</sequence>
<dbReference type="STRING" id="1664694.A0A0N1H4Q2"/>
<dbReference type="GeneID" id="28734898"/>
<dbReference type="AlphaFoldDB" id="A0A0N1H4Q2"/>
<reference evidence="2 3" key="1">
    <citation type="submission" date="2015-06" db="EMBL/GenBank/DDBJ databases">
        <title>Draft genome of the ant-associated black yeast Phialophora attae CBS 131958.</title>
        <authorList>
            <person name="Moreno L.F."/>
            <person name="Stielow B.J."/>
            <person name="de Hoog S."/>
            <person name="Vicente V.A."/>
            <person name="Weiss V.A."/>
            <person name="de Vries M."/>
            <person name="Cruz L.M."/>
            <person name="Souza E.M."/>
        </authorList>
    </citation>
    <scope>NUCLEOTIDE SEQUENCE [LARGE SCALE GENOMIC DNA]</scope>
    <source>
        <strain evidence="2 3">CBS 131958</strain>
    </source>
</reference>
<dbReference type="PANTHER" id="PTHR34310">
    <property type="entry name" value="DUF427 DOMAIN PROTEIN (AFU_ORTHOLOGUE AFUA_3G02220)"/>
    <property type="match status" value="1"/>
</dbReference>
<protein>
    <recommendedName>
        <fullName evidence="1">DUF427 domain-containing protein</fullName>
    </recommendedName>
</protein>
<feature type="domain" description="DUF427" evidence="1">
    <location>
        <begin position="170"/>
        <end position="263"/>
    </location>
</feature>
<dbReference type="PANTHER" id="PTHR34310:SF9">
    <property type="entry name" value="BLR5716 PROTEIN"/>
    <property type="match status" value="1"/>
</dbReference>
<accession>A0A0N1H4Q2</accession>
<keyword evidence="3" id="KW-1185">Reference proteome</keyword>
<proteinExistence type="predicted"/>
<evidence type="ECO:0000313" key="2">
    <source>
        <dbReference type="EMBL" id="KPI36376.1"/>
    </source>
</evidence>
<organism evidence="2 3">
    <name type="scientific">Cyphellophora attinorum</name>
    <dbReference type="NCBI Taxonomy" id="1664694"/>
    <lineage>
        <taxon>Eukaryota</taxon>
        <taxon>Fungi</taxon>
        <taxon>Dikarya</taxon>
        <taxon>Ascomycota</taxon>
        <taxon>Pezizomycotina</taxon>
        <taxon>Eurotiomycetes</taxon>
        <taxon>Chaetothyriomycetidae</taxon>
        <taxon>Chaetothyriales</taxon>
        <taxon>Cyphellophoraceae</taxon>
        <taxon>Cyphellophora</taxon>
    </lineage>
</organism>
<dbReference type="InterPro" id="IPR038694">
    <property type="entry name" value="DUF427_sf"/>
</dbReference>
<comment type="caution">
    <text evidence="2">The sequence shown here is derived from an EMBL/GenBank/DDBJ whole genome shotgun (WGS) entry which is preliminary data.</text>
</comment>
<evidence type="ECO:0000313" key="3">
    <source>
        <dbReference type="Proteomes" id="UP000038010"/>
    </source>
</evidence>
<dbReference type="OrthoDB" id="18996at2759"/>
<dbReference type="RefSeq" id="XP_017996339.1">
    <property type="nucleotide sequence ID" value="XM_018143018.1"/>
</dbReference>
<dbReference type="EMBL" id="LFJN01000031">
    <property type="protein sequence ID" value="KPI36376.1"/>
    <property type="molecule type" value="Genomic_DNA"/>
</dbReference>
<dbReference type="Proteomes" id="UP000038010">
    <property type="component" value="Unassembled WGS sequence"/>
</dbReference>
<dbReference type="InterPro" id="IPR007361">
    <property type="entry name" value="DUF427"/>
</dbReference>